<sequence>MPPPRWTTAEQLDWLQRELPAFKQAQNDGSVNKFWEIMTHAWYKEFSERKNLWPPNGIPPGMSEDMGDADLPTEFAEILGSAISDRNDKLKNWYRNNSRVKITGTNSTSKLLAKLLGQRAQGIRDLNQIEVYSKLHYEDKVKPIVESEMAAKKTVEAGERLACIKMVTAQMYKEEGEDVKAAVKAEMLRRNKERRSPLDSSQSPEARAHALRELPVLLIQFFDNLHAFTGWHFSVYMGGPDPTKGEALTCQSYHHGQTMLGHTFQGVTRDFEEQFVDPYRKFLQDVFGGKKVSGVAALASDTCDLLAFAESPSTSSTDVANVIPDSGPRSPLHGDKDLLGPTNSSALPHLSGTGSDPTTSSPALHLTSLHDSQPQEWGTFDTPDLNSRMPTNDIGQPWWMPFNSLDGNTGNSDLAPQFNPNGWMPWNFNFNMPQTHASESRMLQAQ</sequence>
<name>A0ACB7ZPG3_9AGAM</name>
<dbReference type="Proteomes" id="UP000790377">
    <property type="component" value="Unassembled WGS sequence"/>
</dbReference>
<proteinExistence type="predicted"/>
<organism evidence="1 2">
    <name type="scientific">Hygrophoropsis aurantiaca</name>
    <dbReference type="NCBI Taxonomy" id="72124"/>
    <lineage>
        <taxon>Eukaryota</taxon>
        <taxon>Fungi</taxon>
        <taxon>Dikarya</taxon>
        <taxon>Basidiomycota</taxon>
        <taxon>Agaricomycotina</taxon>
        <taxon>Agaricomycetes</taxon>
        <taxon>Agaricomycetidae</taxon>
        <taxon>Boletales</taxon>
        <taxon>Coniophorineae</taxon>
        <taxon>Hygrophoropsidaceae</taxon>
        <taxon>Hygrophoropsis</taxon>
    </lineage>
</organism>
<evidence type="ECO:0000313" key="2">
    <source>
        <dbReference type="Proteomes" id="UP000790377"/>
    </source>
</evidence>
<gene>
    <name evidence="1" type="ORF">BJ138DRAFT_1120749</name>
</gene>
<accession>A0ACB7ZPG3</accession>
<protein>
    <submittedName>
        <fullName evidence="1">Uncharacterized protein</fullName>
    </submittedName>
</protein>
<comment type="caution">
    <text evidence="1">The sequence shown here is derived from an EMBL/GenBank/DDBJ whole genome shotgun (WGS) entry which is preliminary data.</text>
</comment>
<dbReference type="EMBL" id="MU269235">
    <property type="protein sequence ID" value="KAH7903085.1"/>
    <property type="molecule type" value="Genomic_DNA"/>
</dbReference>
<keyword evidence="2" id="KW-1185">Reference proteome</keyword>
<evidence type="ECO:0000313" key="1">
    <source>
        <dbReference type="EMBL" id="KAH7903085.1"/>
    </source>
</evidence>
<reference evidence="1" key="1">
    <citation type="journal article" date="2021" name="New Phytol.">
        <title>Evolutionary innovations through gain and loss of genes in the ectomycorrhizal Boletales.</title>
        <authorList>
            <person name="Wu G."/>
            <person name="Miyauchi S."/>
            <person name="Morin E."/>
            <person name="Kuo A."/>
            <person name="Drula E."/>
            <person name="Varga T."/>
            <person name="Kohler A."/>
            <person name="Feng B."/>
            <person name="Cao Y."/>
            <person name="Lipzen A."/>
            <person name="Daum C."/>
            <person name="Hundley H."/>
            <person name="Pangilinan J."/>
            <person name="Johnson J."/>
            <person name="Barry K."/>
            <person name="LaButti K."/>
            <person name="Ng V."/>
            <person name="Ahrendt S."/>
            <person name="Min B."/>
            <person name="Choi I.G."/>
            <person name="Park H."/>
            <person name="Plett J.M."/>
            <person name="Magnuson J."/>
            <person name="Spatafora J.W."/>
            <person name="Nagy L.G."/>
            <person name="Henrissat B."/>
            <person name="Grigoriev I.V."/>
            <person name="Yang Z.L."/>
            <person name="Xu J."/>
            <person name="Martin F.M."/>
        </authorList>
    </citation>
    <scope>NUCLEOTIDE SEQUENCE</scope>
    <source>
        <strain evidence="1">ATCC 28755</strain>
    </source>
</reference>